<dbReference type="RefSeq" id="WP_288199490.1">
    <property type="nucleotide sequence ID" value="NZ_LT608334.1"/>
</dbReference>
<name>A0A212L7I4_9HYPH</name>
<dbReference type="AlphaFoldDB" id="A0A212L7I4"/>
<protein>
    <submittedName>
        <fullName evidence="1">Uncharacterized protein</fullName>
    </submittedName>
</protein>
<gene>
    <name evidence="1" type="ORF">KL86PLE_110067</name>
</gene>
<sequence length="145" mass="16480">MSENLRVDRYLENKAMDHIDHALGRPLDPLGETYRNYFATGSRMFDGDPNWTLVDISKGGTLIYSVTDEGRQALADHLKAVGSKDRAFVVTVEIDGVIDEWSVVARSRSKARYSRYRDLVDVFPDLTFGAFCRRSTCRLDEARRG</sequence>
<dbReference type="EMBL" id="FMJD01000003">
    <property type="protein sequence ID" value="SCM73437.1"/>
    <property type="molecule type" value="Genomic_DNA"/>
</dbReference>
<reference evidence="1" key="1">
    <citation type="submission" date="2016-08" db="EMBL/GenBank/DDBJ databases">
        <authorList>
            <person name="Seilhamer J.J."/>
        </authorList>
    </citation>
    <scope>NUCLEOTIDE SEQUENCE</scope>
    <source>
        <strain evidence="1">86</strain>
    </source>
</reference>
<proteinExistence type="predicted"/>
<organism evidence="1">
    <name type="scientific">uncultured Pleomorphomonas sp</name>
    <dbReference type="NCBI Taxonomy" id="442121"/>
    <lineage>
        <taxon>Bacteria</taxon>
        <taxon>Pseudomonadati</taxon>
        <taxon>Pseudomonadota</taxon>
        <taxon>Alphaproteobacteria</taxon>
        <taxon>Hyphomicrobiales</taxon>
        <taxon>Pleomorphomonadaceae</taxon>
        <taxon>Pleomorphomonas</taxon>
        <taxon>environmental samples</taxon>
    </lineage>
</organism>
<accession>A0A212L7I4</accession>
<evidence type="ECO:0000313" key="1">
    <source>
        <dbReference type="EMBL" id="SCM73437.1"/>
    </source>
</evidence>